<accession>A0A2P2JSX0</accession>
<evidence type="ECO:0000313" key="2">
    <source>
        <dbReference type="EMBL" id="MBW96561.1"/>
    </source>
</evidence>
<sequence length="59" mass="6468">MESGGVMQDPITTTSSDSGSSHAFHKWKQKVSGDSTQIISFASRAFFARIPNLDFLFLS</sequence>
<dbReference type="AlphaFoldDB" id="A0A2P2JSX0"/>
<name>A0A2P2JSX0_RHIMU</name>
<feature type="compositionally biased region" description="Polar residues" evidence="1">
    <location>
        <begin position="10"/>
        <end position="21"/>
    </location>
</feature>
<protein>
    <submittedName>
        <fullName evidence="2">Uncharacterized protein MANES_15G122400</fullName>
    </submittedName>
</protein>
<feature type="region of interest" description="Disordered" evidence="1">
    <location>
        <begin position="1"/>
        <end position="22"/>
    </location>
</feature>
<evidence type="ECO:0000256" key="1">
    <source>
        <dbReference type="SAM" id="MobiDB-lite"/>
    </source>
</evidence>
<dbReference type="EMBL" id="GGEC01016078">
    <property type="protein sequence ID" value="MBW96561.1"/>
    <property type="molecule type" value="Transcribed_RNA"/>
</dbReference>
<proteinExistence type="predicted"/>
<reference evidence="2" key="1">
    <citation type="submission" date="2018-02" db="EMBL/GenBank/DDBJ databases">
        <title>Rhizophora mucronata_Transcriptome.</title>
        <authorList>
            <person name="Meera S.P."/>
            <person name="Sreeshan A."/>
            <person name="Augustine A."/>
        </authorList>
    </citation>
    <scope>NUCLEOTIDE SEQUENCE</scope>
    <source>
        <tissue evidence="2">Leaf</tissue>
    </source>
</reference>
<organism evidence="2">
    <name type="scientific">Rhizophora mucronata</name>
    <name type="common">Asiatic mangrove</name>
    <dbReference type="NCBI Taxonomy" id="61149"/>
    <lineage>
        <taxon>Eukaryota</taxon>
        <taxon>Viridiplantae</taxon>
        <taxon>Streptophyta</taxon>
        <taxon>Embryophyta</taxon>
        <taxon>Tracheophyta</taxon>
        <taxon>Spermatophyta</taxon>
        <taxon>Magnoliopsida</taxon>
        <taxon>eudicotyledons</taxon>
        <taxon>Gunneridae</taxon>
        <taxon>Pentapetalae</taxon>
        <taxon>rosids</taxon>
        <taxon>fabids</taxon>
        <taxon>Malpighiales</taxon>
        <taxon>Rhizophoraceae</taxon>
        <taxon>Rhizophora</taxon>
    </lineage>
</organism>